<dbReference type="EMBL" id="JANBVB010000057">
    <property type="protein sequence ID" value="KAJ2898561.1"/>
    <property type="molecule type" value="Genomic_DNA"/>
</dbReference>
<proteinExistence type="predicted"/>
<dbReference type="Proteomes" id="UP001139981">
    <property type="component" value="Unassembled WGS sequence"/>
</dbReference>
<accession>A0ACC1M6J0</accession>
<evidence type="ECO:0000313" key="1">
    <source>
        <dbReference type="EMBL" id="KAJ2898561.1"/>
    </source>
</evidence>
<comment type="caution">
    <text evidence="1">The sequence shown here is derived from an EMBL/GenBank/DDBJ whole genome shotgun (WGS) entry which is preliminary data.</text>
</comment>
<reference evidence="1" key="1">
    <citation type="submission" date="2022-07" db="EMBL/GenBank/DDBJ databases">
        <title>Phylogenomic reconstructions and comparative analyses of Kickxellomycotina fungi.</title>
        <authorList>
            <person name="Reynolds N.K."/>
            <person name="Stajich J.E."/>
            <person name="Barry K."/>
            <person name="Grigoriev I.V."/>
            <person name="Crous P."/>
            <person name="Smith M.E."/>
        </authorList>
    </citation>
    <scope>NUCLEOTIDE SEQUENCE</scope>
    <source>
        <strain evidence="1">CBS 190363</strain>
    </source>
</reference>
<organism evidence="1 2">
    <name type="scientific">Coemansia aciculifera</name>
    <dbReference type="NCBI Taxonomy" id="417176"/>
    <lineage>
        <taxon>Eukaryota</taxon>
        <taxon>Fungi</taxon>
        <taxon>Fungi incertae sedis</taxon>
        <taxon>Zoopagomycota</taxon>
        <taxon>Kickxellomycotina</taxon>
        <taxon>Kickxellomycetes</taxon>
        <taxon>Kickxellales</taxon>
        <taxon>Kickxellaceae</taxon>
        <taxon>Coemansia</taxon>
    </lineage>
</organism>
<sequence>MARFSCCGLLRWSISTMCLLITLLILAVPVGLMVLLLVLTFKTPSITLPKVLGPGELPGKMLHLAWQEPFAYEAKVYTSLSPTYSNSQSFFETAQLLWHIEPQQLGNRYPVFRRKVSVHIPSQLRSGPGTGQRLYAHMFVQQTGRLHPHPDLTDPYLVTSTIPLVQWSNSTSTDLTNDSASGAYNKDHGRKLLGVSSASWAMILENHTYSWYNMPPYLTVTNKYSGATAYNPPLLPNTFTKRQPKEEALVALKDKKLAADVYQQTIDVELELSGIKRGWVTTKRAMTGFLDFKKPTIVVTVVPDLLNSGQSFTHSFKSWVKNEEMEAFDRLLDYSVPKILYIVMCLFLLFALGPASIRLAVRLWSTPRSRWIGASRATVTIWLIAESLSVVGSAIHKANCWYMLNPEFLAVVIVATFLDDMPFVPWVTLSRRVFGLFRRKTLPTLDRSSSAQQLMLVAESKAEAASTTVDATSNPYFRRPELVVATRQSVDDIAIRWLRLLSLPLIAITTVLVLIAQDGDYWSLDSAVSLISWIGHAFLLFTWVPQIFLNYKTKSGSLTPVTYNVLSLASHIIGGVLGHSIDGSGFTALGIFDYPLTACHAILILQRIAYYKRAKQD</sequence>
<name>A0ACC1M6J0_9FUNG</name>
<evidence type="ECO:0000313" key="2">
    <source>
        <dbReference type="Proteomes" id="UP001139981"/>
    </source>
</evidence>
<protein>
    <submittedName>
        <fullName evidence="1">Uncharacterized protein</fullName>
    </submittedName>
</protein>
<keyword evidence="2" id="KW-1185">Reference proteome</keyword>
<gene>
    <name evidence="1" type="ORF">IWW38_001341</name>
</gene>